<keyword evidence="3" id="KW-0812">Transmembrane</keyword>
<feature type="transmembrane region" description="Helical" evidence="3">
    <location>
        <begin position="134"/>
        <end position="155"/>
    </location>
</feature>
<feature type="transmembrane region" description="Helical" evidence="3">
    <location>
        <begin position="161"/>
        <end position="180"/>
    </location>
</feature>
<evidence type="ECO:0000256" key="1">
    <source>
        <dbReference type="ARBA" id="ARBA00004141"/>
    </source>
</evidence>
<feature type="region of interest" description="Disordered" evidence="2">
    <location>
        <begin position="467"/>
        <end position="553"/>
    </location>
</feature>
<dbReference type="Pfam" id="PF07690">
    <property type="entry name" value="MFS_1"/>
    <property type="match status" value="1"/>
</dbReference>
<dbReference type="InterPro" id="IPR020846">
    <property type="entry name" value="MFS_dom"/>
</dbReference>
<evidence type="ECO:0000259" key="4">
    <source>
        <dbReference type="PROSITE" id="PS50850"/>
    </source>
</evidence>
<feature type="transmembrane region" description="Helical" evidence="3">
    <location>
        <begin position="269"/>
        <end position="296"/>
    </location>
</feature>
<feature type="transmembrane region" description="Helical" evidence="3">
    <location>
        <begin position="425"/>
        <end position="443"/>
    </location>
</feature>
<dbReference type="InterPro" id="IPR011701">
    <property type="entry name" value="MFS"/>
</dbReference>
<sequence>MTSASSPTATVTDSRVHEVKSKEVDEKLQQHTEVEATKLRFTKDFGFLPIPRHLQYDPSKPPHFGLALNIAFGFASTFIVANLYYCQPLLIQLSIAFNVTYGEVSRIPTLVQAGYATGLVLISPLGDLLRRRSLILFIVAISTCLTIGLAVTSSLAVFEALSFLVGVLTVTPQILIPLAADLAPEKRRASAISVVLSGLLFGILIARVLAGVIAQFVSWRVVYYFAIGVQALVLVGSYFLLPDYPSKNEDLTYLKILWTMAKFAVTEPILIQACLINMASSACFSNFWVTLTFLLGGPPYNYSTLVIGLFGLVGMAGVAMGPFVGRVIDRLVPWYASLCGILMLLVFQAIQTGAGGISVGAVIVATFGLDIFRQMLQVSLTTAVFSISTSARARLNAVSILAIFLGQVMGTSVGTHVFVNFGWRASAALSMGWYGWQLFILLIRGPHCKRYTWFGYEGGLEARRGVMREKEKQRQEEERQMANRDSTGYATKEKISEKELQETKTKASPDPSEQTAVASDSEKTMLTQSSLEKKGPREEKHISSASVREVSEV</sequence>
<reference evidence="5" key="1">
    <citation type="submission" date="2020-11" db="EMBL/GenBank/DDBJ databases">
        <authorList>
            <consortium name="DOE Joint Genome Institute"/>
            <person name="Ahrendt S."/>
            <person name="Riley R."/>
            <person name="Andreopoulos W."/>
            <person name="Labutti K."/>
            <person name="Pangilinan J."/>
            <person name="Ruiz-Duenas F.J."/>
            <person name="Barrasa J.M."/>
            <person name="Sanchez-Garcia M."/>
            <person name="Camarero S."/>
            <person name="Miyauchi S."/>
            <person name="Serrano A."/>
            <person name="Linde D."/>
            <person name="Babiker R."/>
            <person name="Drula E."/>
            <person name="Ayuso-Fernandez I."/>
            <person name="Pacheco R."/>
            <person name="Padilla G."/>
            <person name="Ferreira P."/>
            <person name="Barriuso J."/>
            <person name="Kellner H."/>
            <person name="Castanera R."/>
            <person name="Alfaro M."/>
            <person name="Ramirez L."/>
            <person name="Pisabarro A.G."/>
            <person name="Kuo A."/>
            <person name="Tritt A."/>
            <person name="Lipzen A."/>
            <person name="He G."/>
            <person name="Yan M."/>
            <person name="Ng V."/>
            <person name="Cullen D."/>
            <person name="Martin F."/>
            <person name="Rosso M.-N."/>
            <person name="Henrissat B."/>
            <person name="Hibbett D."/>
            <person name="Martinez A.T."/>
            <person name="Grigoriev I.V."/>
        </authorList>
    </citation>
    <scope>NUCLEOTIDE SEQUENCE</scope>
    <source>
        <strain evidence="5">CIRM-BRFM 674</strain>
    </source>
</reference>
<dbReference type="Proteomes" id="UP000807469">
    <property type="component" value="Unassembled WGS sequence"/>
</dbReference>
<dbReference type="GO" id="GO:0022857">
    <property type="term" value="F:transmembrane transporter activity"/>
    <property type="evidence" value="ECO:0007669"/>
    <property type="project" value="InterPro"/>
</dbReference>
<keyword evidence="6" id="KW-1185">Reference proteome</keyword>
<dbReference type="PANTHER" id="PTHR42910:SF1">
    <property type="entry name" value="MAJOR FACILITATOR SUPERFAMILY (MFS) PROFILE DOMAIN-CONTAINING PROTEIN"/>
    <property type="match status" value="1"/>
</dbReference>
<comment type="subcellular location">
    <subcellularLocation>
        <location evidence="1">Membrane</location>
        <topology evidence="1">Multi-pass membrane protein</topology>
    </subcellularLocation>
</comment>
<dbReference type="PROSITE" id="PS50850">
    <property type="entry name" value="MFS"/>
    <property type="match status" value="1"/>
</dbReference>
<comment type="caution">
    <text evidence="5">The sequence shown here is derived from an EMBL/GenBank/DDBJ whole genome shotgun (WGS) entry which is preliminary data.</text>
</comment>
<name>A0A9P5Z0P0_9AGAR</name>
<keyword evidence="3" id="KW-0472">Membrane</keyword>
<accession>A0A9P5Z0P0</accession>
<feature type="transmembrane region" description="Helical" evidence="3">
    <location>
        <begin position="222"/>
        <end position="241"/>
    </location>
</feature>
<dbReference type="InterPro" id="IPR036259">
    <property type="entry name" value="MFS_trans_sf"/>
</dbReference>
<dbReference type="OrthoDB" id="2105912at2759"/>
<feature type="transmembrane region" description="Helical" evidence="3">
    <location>
        <begin position="356"/>
        <end position="376"/>
    </location>
</feature>
<feature type="compositionally biased region" description="Basic and acidic residues" evidence="2">
    <location>
        <begin position="491"/>
        <end position="507"/>
    </location>
</feature>
<feature type="transmembrane region" description="Helical" evidence="3">
    <location>
        <begin position="64"/>
        <end position="85"/>
    </location>
</feature>
<feature type="transmembrane region" description="Helical" evidence="3">
    <location>
        <begin position="331"/>
        <end position="350"/>
    </location>
</feature>
<dbReference type="SUPFAM" id="SSF103473">
    <property type="entry name" value="MFS general substrate transporter"/>
    <property type="match status" value="1"/>
</dbReference>
<feature type="compositionally biased region" description="Polar residues" evidence="2">
    <location>
        <begin position="511"/>
        <end position="530"/>
    </location>
</feature>
<evidence type="ECO:0000256" key="2">
    <source>
        <dbReference type="SAM" id="MobiDB-lite"/>
    </source>
</evidence>
<proteinExistence type="predicted"/>
<evidence type="ECO:0000256" key="3">
    <source>
        <dbReference type="SAM" id="Phobius"/>
    </source>
</evidence>
<organism evidence="5 6">
    <name type="scientific">Pholiota conissans</name>
    <dbReference type="NCBI Taxonomy" id="109636"/>
    <lineage>
        <taxon>Eukaryota</taxon>
        <taxon>Fungi</taxon>
        <taxon>Dikarya</taxon>
        <taxon>Basidiomycota</taxon>
        <taxon>Agaricomycotina</taxon>
        <taxon>Agaricomycetes</taxon>
        <taxon>Agaricomycetidae</taxon>
        <taxon>Agaricales</taxon>
        <taxon>Agaricineae</taxon>
        <taxon>Strophariaceae</taxon>
        <taxon>Pholiota</taxon>
    </lineage>
</organism>
<feature type="compositionally biased region" description="Basic and acidic residues" evidence="2">
    <location>
        <begin position="467"/>
        <end position="482"/>
    </location>
</feature>
<dbReference type="Gene3D" id="1.20.1250.20">
    <property type="entry name" value="MFS general substrate transporter like domains"/>
    <property type="match status" value="2"/>
</dbReference>
<dbReference type="GO" id="GO:0016020">
    <property type="term" value="C:membrane"/>
    <property type="evidence" value="ECO:0007669"/>
    <property type="project" value="UniProtKB-SubCell"/>
</dbReference>
<feature type="transmembrane region" description="Helical" evidence="3">
    <location>
        <begin position="192"/>
        <end position="216"/>
    </location>
</feature>
<evidence type="ECO:0000313" key="5">
    <source>
        <dbReference type="EMBL" id="KAF9477331.1"/>
    </source>
</evidence>
<feature type="compositionally biased region" description="Basic and acidic residues" evidence="2">
    <location>
        <begin position="531"/>
        <end position="542"/>
    </location>
</feature>
<keyword evidence="3" id="KW-1133">Transmembrane helix</keyword>
<evidence type="ECO:0000313" key="6">
    <source>
        <dbReference type="Proteomes" id="UP000807469"/>
    </source>
</evidence>
<dbReference type="EMBL" id="MU155264">
    <property type="protein sequence ID" value="KAF9477331.1"/>
    <property type="molecule type" value="Genomic_DNA"/>
</dbReference>
<dbReference type="AlphaFoldDB" id="A0A9P5Z0P0"/>
<dbReference type="PANTHER" id="PTHR42910">
    <property type="entry name" value="TRANSPORTER SCO4007-RELATED"/>
    <property type="match status" value="1"/>
</dbReference>
<protein>
    <submittedName>
        <fullName evidence="5">MFS general substrate transporter</fullName>
    </submittedName>
</protein>
<feature type="transmembrane region" description="Helical" evidence="3">
    <location>
        <begin position="397"/>
        <end position="419"/>
    </location>
</feature>
<dbReference type="CDD" id="cd17324">
    <property type="entry name" value="MFS_NepI_like"/>
    <property type="match status" value="1"/>
</dbReference>
<feature type="domain" description="Major facilitator superfamily (MFS) profile" evidence="4">
    <location>
        <begin position="66"/>
        <end position="449"/>
    </location>
</feature>
<feature type="transmembrane region" description="Helical" evidence="3">
    <location>
        <begin position="302"/>
        <end position="324"/>
    </location>
</feature>
<gene>
    <name evidence="5" type="ORF">BDN70DRAFT_881299</name>
</gene>